<dbReference type="EMBL" id="KB007940">
    <property type="protein sequence ID" value="ELR18869.1"/>
    <property type="molecule type" value="Genomic_DNA"/>
</dbReference>
<dbReference type="CDD" id="cd06093">
    <property type="entry name" value="PX_domain"/>
    <property type="match status" value="1"/>
</dbReference>
<feature type="region of interest" description="Disordered" evidence="1">
    <location>
        <begin position="1"/>
        <end position="124"/>
    </location>
</feature>
<dbReference type="GeneID" id="14919669"/>
<evidence type="ECO:0000313" key="3">
    <source>
        <dbReference type="Proteomes" id="UP000011083"/>
    </source>
</evidence>
<protein>
    <recommendedName>
        <fullName evidence="4">PX domain-containing protein</fullName>
    </recommendedName>
</protein>
<feature type="compositionally biased region" description="Polar residues" evidence="1">
    <location>
        <begin position="1"/>
        <end position="12"/>
    </location>
</feature>
<dbReference type="Proteomes" id="UP000011083">
    <property type="component" value="Unassembled WGS sequence"/>
</dbReference>
<dbReference type="Gene3D" id="3.30.1520.10">
    <property type="entry name" value="Phox-like domain"/>
    <property type="match status" value="1"/>
</dbReference>
<proteinExistence type="predicted"/>
<evidence type="ECO:0008006" key="4">
    <source>
        <dbReference type="Google" id="ProtNLM"/>
    </source>
</evidence>
<dbReference type="InterPro" id="IPR036871">
    <property type="entry name" value="PX_dom_sf"/>
</dbReference>
<organism evidence="2 3">
    <name type="scientific">Acanthamoeba castellanii (strain ATCC 30010 / Neff)</name>
    <dbReference type="NCBI Taxonomy" id="1257118"/>
    <lineage>
        <taxon>Eukaryota</taxon>
        <taxon>Amoebozoa</taxon>
        <taxon>Discosea</taxon>
        <taxon>Longamoebia</taxon>
        <taxon>Centramoebida</taxon>
        <taxon>Acanthamoebidae</taxon>
        <taxon>Acanthamoeba</taxon>
    </lineage>
</organism>
<dbReference type="VEuPathDB" id="AmoebaDB:ACA1_037030"/>
<dbReference type="STRING" id="1257118.L8H017"/>
<evidence type="ECO:0000256" key="1">
    <source>
        <dbReference type="SAM" id="MobiDB-lite"/>
    </source>
</evidence>
<reference evidence="2 3" key="1">
    <citation type="journal article" date="2013" name="Genome Biol.">
        <title>Genome of Acanthamoeba castellanii highlights extensive lateral gene transfer and early evolution of tyrosine kinase signaling.</title>
        <authorList>
            <person name="Clarke M."/>
            <person name="Lohan A.J."/>
            <person name="Liu B."/>
            <person name="Lagkouvardos I."/>
            <person name="Roy S."/>
            <person name="Zafar N."/>
            <person name="Bertelli C."/>
            <person name="Schilde C."/>
            <person name="Kianianmomeni A."/>
            <person name="Burglin T.R."/>
            <person name="Frech C."/>
            <person name="Turcotte B."/>
            <person name="Kopec K.O."/>
            <person name="Synnott J.M."/>
            <person name="Choo C."/>
            <person name="Paponov I."/>
            <person name="Finkler A."/>
            <person name="Soon Heng Tan C."/>
            <person name="Hutchins A.P."/>
            <person name="Weinmeier T."/>
            <person name="Rattei T."/>
            <person name="Chu J.S."/>
            <person name="Gimenez G."/>
            <person name="Irimia M."/>
            <person name="Rigden D.J."/>
            <person name="Fitzpatrick D.A."/>
            <person name="Lorenzo-Morales J."/>
            <person name="Bateman A."/>
            <person name="Chiu C.H."/>
            <person name="Tang P."/>
            <person name="Hegemann P."/>
            <person name="Fromm H."/>
            <person name="Raoult D."/>
            <person name="Greub G."/>
            <person name="Miranda-Saavedra D."/>
            <person name="Chen N."/>
            <person name="Nash P."/>
            <person name="Ginger M.L."/>
            <person name="Horn M."/>
            <person name="Schaap P."/>
            <person name="Caler L."/>
            <person name="Loftus B."/>
        </authorList>
    </citation>
    <scope>NUCLEOTIDE SEQUENCE [LARGE SCALE GENOMIC DNA]</scope>
    <source>
        <strain evidence="2 3">Neff</strain>
    </source>
</reference>
<evidence type="ECO:0000313" key="2">
    <source>
        <dbReference type="EMBL" id="ELR18869.1"/>
    </source>
</evidence>
<name>L8H017_ACACF</name>
<dbReference type="RefSeq" id="XP_004340928.1">
    <property type="nucleotide sequence ID" value="XM_004340880.1"/>
</dbReference>
<accession>L8H017</accession>
<keyword evidence="3" id="KW-1185">Reference proteome</keyword>
<dbReference type="SUPFAM" id="SSF64268">
    <property type="entry name" value="PX domain"/>
    <property type="match status" value="1"/>
</dbReference>
<sequence length="275" mass="29772">MPAPQAATTIDLTTAPKRLPPAPHSNGAYGPLAQSEPSLSTQRRAPPAVPPAQSKPCTLAQAAAAPARKMPNKPLPPPVASSQSSPSAVTATPSPGPSPFPQQAAKPLPPVEVSKEKEAASERQNSFEGINTTISFVLLSQVIFTSEVDRFFLCTIEVKWGNAQWIIKRPYGQFQAFDAWTNHYVKTINQLPYPLPPAKKFVKPKEKNADKRAAEMKKYIAGISSFVHLFLAHKVGRAMILRFFAPIQAGDVKDPSVPMPFDVPPSLPQGKLLGW</sequence>
<dbReference type="AlphaFoldDB" id="L8H017"/>
<gene>
    <name evidence="2" type="ORF">ACA1_037030</name>
</gene>
<dbReference type="GO" id="GO:0035091">
    <property type="term" value="F:phosphatidylinositol binding"/>
    <property type="evidence" value="ECO:0007669"/>
    <property type="project" value="InterPro"/>
</dbReference>
<dbReference type="KEGG" id="acan:ACA1_037030"/>
<feature type="compositionally biased region" description="Low complexity" evidence="1">
    <location>
        <begin position="80"/>
        <end position="93"/>
    </location>
</feature>